<dbReference type="Proteomes" id="UP001612741">
    <property type="component" value="Unassembled WGS sequence"/>
</dbReference>
<feature type="chain" id="PRO_5045341297" evidence="1">
    <location>
        <begin position="29"/>
        <end position="501"/>
    </location>
</feature>
<dbReference type="PANTHER" id="PTHR43135">
    <property type="entry name" value="ALPHA-D-RIBOSE 1-METHYLPHOSPHONATE 5-TRIPHOSPHATE DIPHOSPHATASE"/>
    <property type="match status" value="1"/>
</dbReference>
<dbReference type="Gene3D" id="2.30.40.10">
    <property type="entry name" value="Urease, subunit C, domain 1"/>
    <property type="match status" value="2"/>
</dbReference>
<dbReference type="InterPro" id="IPR051781">
    <property type="entry name" value="Metallo-dep_Hydrolase"/>
</dbReference>
<evidence type="ECO:0000313" key="4">
    <source>
        <dbReference type="Proteomes" id="UP001612741"/>
    </source>
</evidence>
<dbReference type="SUPFAM" id="SSF51556">
    <property type="entry name" value="Metallo-dependent hydrolases"/>
    <property type="match status" value="1"/>
</dbReference>
<evidence type="ECO:0000256" key="1">
    <source>
        <dbReference type="SAM" id="SignalP"/>
    </source>
</evidence>
<organism evidence="3 4">
    <name type="scientific">Nonomuraea typhae</name>
    <dbReference type="NCBI Taxonomy" id="2603600"/>
    <lineage>
        <taxon>Bacteria</taxon>
        <taxon>Bacillati</taxon>
        <taxon>Actinomycetota</taxon>
        <taxon>Actinomycetes</taxon>
        <taxon>Streptosporangiales</taxon>
        <taxon>Streptosporangiaceae</taxon>
        <taxon>Nonomuraea</taxon>
    </lineage>
</organism>
<dbReference type="InterPro" id="IPR006680">
    <property type="entry name" value="Amidohydro-rel"/>
</dbReference>
<evidence type="ECO:0000313" key="3">
    <source>
        <dbReference type="EMBL" id="MFI6498211.1"/>
    </source>
</evidence>
<proteinExistence type="predicted"/>
<gene>
    <name evidence="3" type="ORF">ACIBG2_12530</name>
</gene>
<keyword evidence="4" id="KW-1185">Reference proteome</keyword>
<dbReference type="EMBL" id="JBITGY010000003">
    <property type="protein sequence ID" value="MFI6498211.1"/>
    <property type="molecule type" value="Genomic_DNA"/>
</dbReference>
<dbReference type="InterPro" id="IPR032466">
    <property type="entry name" value="Metal_Hydrolase"/>
</dbReference>
<feature type="domain" description="Amidohydrolase-related" evidence="2">
    <location>
        <begin position="369"/>
        <end position="469"/>
    </location>
</feature>
<accession>A0ABW7YQM2</accession>
<feature type="signal peptide" evidence="1">
    <location>
        <begin position="1"/>
        <end position="28"/>
    </location>
</feature>
<evidence type="ECO:0000259" key="2">
    <source>
        <dbReference type="Pfam" id="PF01979"/>
    </source>
</evidence>
<dbReference type="RefSeq" id="WP_397081468.1">
    <property type="nucleotide sequence ID" value="NZ_JBITGY010000003.1"/>
</dbReference>
<reference evidence="3 4" key="1">
    <citation type="submission" date="2024-10" db="EMBL/GenBank/DDBJ databases">
        <title>The Natural Products Discovery Center: Release of the First 8490 Sequenced Strains for Exploring Actinobacteria Biosynthetic Diversity.</title>
        <authorList>
            <person name="Kalkreuter E."/>
            <person name="Kautsar S.A."/>
            <person name="Yang D."/>
            <person name="Bader C.D."/>
            <person name="Teijaro C.N."/>
            <person name="Fluegel L."/>
            <person name="Davis C.M."/>
            <person name="Simpson J.R."/>
            <person name="Lauterbach L."/>
            <person name="Steele A.D."/>
            <person name="Gui C."/>
            <person name="Meng S."/>
            <person name="Li G."/>
            <person name="Viehrig K."/>
            <person name="Ye F."/>
            <person name="Su P."/>
            <person name="Kiefer A.F."/>
            <person name="Nichols A."/>
            <person name="Cepeda A.J."/>
            <person name="Yan W."/>
            <person name="Fan B."/>
            <person name="Jiang Y."/>
            <person name="Adhikari A."/>
            <person name="Zheng C.-J."/>
            <person name="Schuster L."/>
            <person name="Cowan T.M."/>
            <person name="Smanski M.J."/>
            <person name="Chevrette M.G."/>
            <person name="De Carvalho L.P.S."/>
            <person name="Shen B."/>
        </authorList>
    </citation>
    <scope>NUCLEOTIDE SEQUENCE [LARGE SCALE GENOMIC DNA]</scope>
    <source>
        <strain evidence="3 4">NPDC050545</strain>
    </source>
</reference>
<sequence>MSSTSTMPAGRRAFLRGITLTGAGAALASAVPPAASASSADITVLRRATLIDGTGTPPRRDVTIVVIGDRIAWVGGGHDAPLQKNARVIDLHGKFVIPGLWDMHTHGVVQEKIAPPLFVVNGVTGIREMWGFPEIHALRDRIERGEVLGPRMVIASTIIDGPVSLLGPLSAKVRTEAEARQAVRDAKAGGADFLKIYSYLGRDVLPALTDEAAELGLRVDGHVPFLVPMEEASRLGQRSFEHLFGLTLATSGREQEFRRIMEDTPIDPAAPRAWFEMVQSLERQAAASHDPAKARRLYAALIRNGSRHSPTLSVLNVFSQPADTYADDPRLKYIPAADRAWWAATLEPVAPDTPEEIALERRYFEHLMTMVGRLHRAGVGVLGGTDCYNPYVFPGFSAHDELSLLVRAGLPPMAALQAMTRDAARFLGRAATTGTVAPGKLADLVALDADPLADIRNVRRIHAVMTRGRYLGPDERERILAEVEAAAKDPGIPAARAACAC</sequence>
<dbReference type="Pfam" id="PF01979">
    <property type="entry name" value="Amidohydro_1"/>
    <property type="match status" value="1"/>
</dbReference>
<dbReference type="PANTHER" id="PTHR43135:SF3">
    <property type="entry name" value="ALPHA-D-RIBOSE 1-METHYLPHOSPHONATE 5-TRIPHOSPHATE DIPHOSPHATASE"/>
    <property type="match status" value="1"/>
</dbReference>
<keyword evidence="1" id="KW-0732">Signal</keyword>
<dbReference type="InterPro" id="IPR011059">
    <property type="entry name" value="Metal-dep_hydrolase_composite"/>
</dbReference>
<dbReference type="SUPFAM" id="SSF51338">
    <property type="entry name" value="Composite domain of metallo-dependent hydrolases"/>
    <property type="match status" value="1"/>
</dbReference>
<comment type="caution">
    <text evidence="3">The sequence shown here is derived from an EMBL/GenBank/DDBJ whole genome shotgun (WGS) entry which is preliminary data.</text>
</comment>
<protein>
    <submittedName>
        <fullName evidence="3">Amidohydrolase family protein</fullName>
    </submittedName>
</protein>
<dbReference type="InterPro" id="IPR006311">
    <property type="entry name" value="TAT_signal"/>
</dbReference>
<name>A0ABW7YQM2_9ACTN</name>
<dbReference type="PROSITE" id="PS51318">
    <property type="entry name" value="TAT"/>
    <property type="match status" value="1"/>
</dbReference>
<dbReference type="Gene3D" id="3.20.20.140">
    <property type="entry name" value="Metal-dependent hydrolases"/>
    <property type="match status" value="2"/>
</dbReference>